<reference evidence="1 2" key="1">
    <citation type="submission" date="2024-04" db="EMBL/GenBank/DDBJ databases">
        <title>Phyllosticta paracitricarpa is synonymous to the EU quarantine fungus P. citricarpa based on phylogenomic analyses.</title>
        <authorList>
            <consortium name="Lawrence Berkeley National Laboratory"/>
            <person name="Van Ingen-Buijs V.A."/>
            <person name="Van Westerhoven A.C."/>
            <person name="Haridas S."/>
            <person name="Skiadas P."/>
            <person name="Martin F."/>
            <person name="Groenewald J.Z."/>
            <person name="Crous P.W."/>
            <person name="Seidl M.F."/>
        </authorList>
    </citation>
    <scope>NUCLEOTIDE SEQUENCE [LARGE SCALE GENOMIC DNA]</scope>
    <source>
        <strain evidence="1 2">CBS 123374</strain>
    </source>
</reference>
<dbReference type="Gene3D" id="2.120.10.30">
    <property type="entry name" value="TolB, C-terminal domain"/>
    <property type="match status" value="1"/>
</dbReference>
<dbReference type="Proteomes" id="UP001492380">
    <property type="component" value="Unassembled WGS sequence"/>
</dbReference>
<gene>
    <name evidence="1" type="ORF">HDK90DRAFT_137431</name>
</gene>
<dbReference type="EMBL" id="JBBWRZ010000002">
    <property type="protein sequence ID" value="KAK8243915.1"/>
    <property type="molecule type" value="Genomic_DNA"/>
</dbReference>
<keyword evidence="2" id="KW-1185">Reference proteome</keyword>
<proteinExistence type="predicted"/>
<organism evidence="1 2">
    <name type="scientific">Phyllosticta capitalensis</name>
    <dbReference type="NCBI Taxonomy" id="121624"/>
    <lineage>
        <taxon>Eukaryota</taxon>
        <taxon>Fungi</taxon>
        <taxon>Dikarya</taxon>
        <taxon>Ascomycota</taxon>
        <taxon>Pezizomycotina</taxon>
        <taxon>Dothideomycetes</taxon>
        <taxon>Dothideomycetes incertae sedis</taxon>
        <taxon>Botryosphaeriales</taxon>
        <taxon>Phyllostictaceae</taxon>
        <taxon>Phyllosticta</taxon>
    </lineage>
</organism>
<protein>
    <recommendedName>
        <fullName evidence="3">Dipeptidylpeptidase IV N-terminal domain-containing protein</fullName>
    </recommendedName>
</protein>
<sequence>MTIKAQKFTPEVLLSAPRRGDGVPNSDGSKVLYSVSTYSFEEHSQSSEIRVLDVASKKSTLVTDNADASDPTWLDNGDILILAPGSNGTTDVLVGPHDSFSTR</sequence>
<evidence type="ECO:0008006" key="3">
    <source>
        <dbReference type="Google" id="ProtNLM"/>
    </source>
</evidence>
<dbReference type="InterPro" id="IPR011042">
    <property type="entry name" value="6-blade_b-propeller_TolB-like"/>
</dbReference>
<evidence type="ECO:0000313" key="2">
    <source>
        <dbReference type="Proteomes" id="UP001492380"/>
    </source>
</evidence>
<name>A0ABR1YZE4_9PEZI</name>
<comment type="caution">
    <text evidence="1">The sequence shown here is derived from an EMBL/GenBank/DDBJ whole genome shotgun (WGS) entry which is preliminary data.</text>
</comment>
<dbReference type="SUPFAM" id="SSF82171">
    <property type="entry name" value="DPP6 N-terminal domain-like"/>
    <property type="match status" value="1"/>
</dbReference>
<evidence type="ECO:0000313" key="1">
    <source>
        <dbReference type="EMBL" id="KAK8243915.1"/>
    </source>
</evidence>
<accession>A0ABR1YZE4</accession>